<organism evidence="2 3">
    <name type="scientific">Chiloscyllium punctatum</name>
    <name type="common">Brownbanded bambooshark</name>
    <name type="synonym">Hemiscyllium punctatum</name>
    <dbReference type="NCBI Taxonomy" id="137246"/>
    <lineage>
        <taxon>Eukaryota</taxon>
        <taxon>Metazoa</taxon>
        <taxon>Chordata</taxon>
        <taxon>Craniata</taxon>
        <taxon>Vertebrata</taxon>
        <taxon>Chondrichthyes</taxon>
        <taxon>Elasmobranchii</taxon>
        <taxon>Galeomorphii</taxon>
        <taxon>Galeoidea</taxon>
        <taxon>Orectolobiformes</taxon>
        <taxon>Hemiscylliidae</taxon>
        <taxon>Chiloscyllium</taxon>
    </lineage>
</organism>
<evidence type="ECO:0000313" key="2">
    <source>
        <dbReference type="EMBL" id="GCC36634.1"/>
    </source>
</evidence>
<protein>
    <submittedName>
        <fullName evidence="2">Uncharacterized protein</fullName>
    </submittedName>
</protein>
<name>A0A401T1Y9_CHIPU</name>
<dbReference type="Proteomes" id="UP000287033">
    <property type="component" value="Unassembled WGS sequence"/>
</dbReference>
<feature type="region of interest" description="Disordered" evidence="1">
    <location>
        <begin position="1"/>
        <end position="30"/>
    </location>
</feature>
<comment type="caution">
    <text evidence="2">The sequence shown here is derived from an EMBL/GenBank/DDBJ whole genome shotgun (WGS) entry which is preliminary data.</text>
</comment>
<keyword evidence="3" id="KW-1185">Reference proteome</keyword>
<accession>A0A401T1Y9</accession>
<reference evidence="2 3" key="1">
    <citation type="journal article" date="2018" name="Nat. Ecol. Evol.">
        <title>Shark genomes provide insights into elasmobranch evolution and the origin of vertebrates.</title>
        <authorList>
            <person name="Hara Y"/>
            <person name="Yamaguchi K"/>
            <person name="Onimaru K"/>
            <person name="Kadota M"/>
            <person name="Koyanagi M"/>
            <person name="Keeley SD"/>
            <person name="Tatsumi K"/>
            <person name="Tanaka K"/>
            <person name="Motone F"/>
            <person name="Kageyama Y"/>
            <person name="Nozu R"/>
            <person name="Adachi N"/>
            <person name="Nishimura O"/>
            <person name="Nakagawa R"/>
            <person name="Tanegashima C"/>
            <person name="Kiyatake I"/>
            <person name="Matsumoto R"/>
            <person name="Murakumo K"/>
            <person name="Nishida K"/>
            <person name="Terakita A"/>
            <person name="Kuratani S"/>
            <person name="Sato K"/>
            <person name="Hyodo S Kuraku.S."/>
        </authorList>
    </citation>
    <scope>NUCLEOTIDE SEQUENCE [LARGE SCALE GENOMIC DNA]</scope>
</reference>
<proteinExistence type="predicted"/>
<evidence type="ECO:0000256" key="1">
    <source>
        <dbReference type="SAM" id="MobiDB-lite"/>
    </source>
</evidence>
<evidence type="ECO:0000313" key="3">
    <source>
        <dbReference type="Proteomes" id="UP000287033"/>
    </source>
</evidence>
<gene>
    <name evidence="2" type="ORF">chiPu_0015129</name>
</gene>
<sequence>MSGKGPERSVTFPEPARGSQTLPFELKKKASHAPLPALRRQIDCVRLHAERVLKEQQLLVFGPLGIKDRPSFSAPVSHMAEFAGH</sequence>
<dbReference type="EMBL" id="BEZZ01000860">
    <property type="protein sequence ID" value="GCC36634.1"/>
    <property type="molecule type" value="Genomic_DNA"/>
</dbReference>
<dbReference type="AlphaFoldDB" id="A0A401T1Y9"/>